<reference evidence="1" key="1">
    <citation type="submission" date="2020-07" db="EMBL/GenBank/DDBJ databases">
        <title>Multicomponent nature underlies the extraordinary mechanical properties of spider dragline silk.</title>
        <authorList>
            <person name="Kono N."/>
            <person name="Nakamura H."/>
            <person name="Mori M."/>
            <person name="Yoshida Y."/>
            <person name="Ohtoshi R."/>
            <person name="Malay A.D."/>
            <person name="Moran D.A.P."/>
            <person name="Tomita M."/>
            <person name="Numata K."/>
            <person name="Arakawa K."/>
        </authorList>
    </citation>
    <scope>NUCLEOTIDE SEQUENCE</scope>
</reference>
<dbReference type="Proteomes" id="UP000887116">
    <property type="component" value="Unassembled WGS sequence"/>
</dbReference>
<name>A0A8X6FPL5_TRICU</name>
<gene>
    <name evidence="1" type="ORF">TNCT_93721</name>
</gene>
<organism evidence="1 2">
    <name type="scientific">Trichonephila clavata</name>
    <name type="common">Joro spider</name>
    <name type="synonym">Nephila clavata</name>
    <dbReference type="NCBI Taxonomy" id="2740835"/>
    <lineage>
        <taxon>Eukaryota</taxon>
        <taxon>Metazoa</taxon>
        <taxon>Ecdysozoa</taxon>
        <taxon>Arthropoda</taxon>
        <taxon>Chelicerata</taxon>
        <taxon>Arachnida</taxon>
        <taxon>Araneae</taxon>
        <taxon>Araneomorphae</taxon>
        <taxon>Entelegynae</taxon>
        <taxon>Araneoidea</taxon>
        <taxon>Nephilidae</taxon>
        <taxon>Trichonephila</taxon>
    </lineage>
</organism>
<accession>A0A8X6FPL5</accession>
<evidence type="ECO:0000313" key="2">
    <source>
        <dbReference type="Proteomes" id="UP000887116"/>
    </source>
</evidence>
<comment type="caution">
    <text evidence="1">The sequence shown here is derived from an EMBL/GenBank/DDBJ whole genome shotgun (WGS) entry which is preliminary data.</text>
</comment>
<dbReference type="EMBL" id="BMAO01032916">
    <property type="protein sequence ID" value="GFQ85661.1"/>
    <property type="molecule type" value="Genomic_DNA"/>
</dbReference>
<dbReference type="AlphaFoldDB" id="A0A8X6FPL5"/>
<sequence>MQHSLQFEDNVSVSRTVKRIQSCLHLFIFSQEVNLDIFAVFSIDWMKRTSMVVHLPLDLECWCPPIIQHNIRLEGSHGKHIINWSNVSQSPLIVQFQISTNCTMVLGAV</sequence>
<evidence type="ECO:0000313" key="1">
    <source>
        <dbReference type="EMBL" id="GFQ85661.1"/>
    </source>
</evidence>
<protein>
    <submittedName>
        <fullName evidence="1">Uncharacterized protein</fullName>
    </submittedName>
</protein>
<keyword evidence="2" id="KW-1185">Reference proteome</keyword>
<proteinExistence type="predicted"/>